<proteinExistence type="predicted"/>
<accession>A0AAF0BAU7</accession>
<protein>
    <recommendedName>
        <fullName evidence="3">DUF3310 domain-containing protein</fullName>
    </recommendedName>
</protein>
<evidence type="ECO:0000313" key="2">
    <source>
        <dbReference type="Proteomes" id="UP001221122"/>
    </source>
</evidence>
<organism evidence="1 2">
    <name type="scientific">Caulobacter phage KSC</name>
    <dbReference type="NCBI Taxonomy" id="3020398"/>
    <lineage>
        <taxon>Viruses</taxon>
        <taxon>Duplodnaviria</taxon>
        <taxon>Heunggongvirae</taxon>
        <taxon>Uroviricota</taxon>
        <taxon>Caudoviricetes</taxon>
        <taxon>Autographivirales</taxon>
        <taxon>Autonotataviridae</taxon>
        <taxon>Percyvirus</taxon>
        <taxon>Percyvirus KSC</taxon>
    </lineage>
</organism>
<dbReference type="Proteomes" id="UP001221122">
    <property type="component" value="Segment"/>
</dbReference>
<dbReference type="Pfam" id="PF11753">
    <property type="entry name" value="DUF3310"/>
    <property type="match status" value="1"/>
</dbReference>
<keyword evidence="2" id="KW-1185">Reference proteome</keyword>
<evidence type="ECO:0000313" key="1">
    <source>
        <dbReference type="EMBL" id="WCD56161.1"/>
    </source>
</evidence>
<sequence length="133" mass="15199">MCAACDHIDRRREHDDPKNLPSTCVSCLGTSKKPNFIPRDPWKPPTQRPETEEVVQDIKTDAAPTSALATQVGGDHYKRFAIQPVEFVHQNGLSFIVGSIIKYICRYKFKAGKQDLEKARHFLDMLIEQEYPQ</sequence>
<dbReference type="InterPro" id="IPR021739">
    <property type="entry name" value="SaV-like"/>
</dbReference>
<reference evidence="2" key="1">
    <citation type="journal article" date="2024" name="Viruses">
        <title>New Genera and Species of Caulobacter and Brevundimonas Bacteriophages Provide Insights into Phage Genome Evolution.</title>
        <authorList>
            <person name="Ely B."/>
            <person name="Hils M."/>
            <person name="Clarke A."/>
            <person name="Albert M."/>
            <person name="Holness N."/>
            <person name="Lenski J."/>
            <person name="Mohammadi T."/>
        </authorList>
    </citation>
    <scope>NUCLEOTIDE SEQUENCE [LARGE SCALE GENOMIC DNA]</scope>
</reference>
<name>A0AAF0BAU7_9CAUD</name>
<dbReference type="EMBL" id="OQ135104">
    <property type="protein sequence ID" value="WCD56161.1"/>
    <property type="molecule type" value="Genomic_DNA"/>
</dbReference>
<gene>
    <name evidence="1" type="primary">KSC_gp024</name>
</gene>
<evidence type="ECO:0008006" key="3">
    <source>
        <dbReference type="Google" id="ProtNLM"/>
    </source>
</evidence>